<feature type="transmembrane region" description="Helical" evidence="1">
    <location>
        <begin position="110"/>
        <end position="133"/>
    </location>
</feature>
<protein>
    <recommendedName>
        <fullName evidence="4">DUF3592 domain-containing protein</fullName>
    </recommendedName>
</protein>
<reference evidence="2 3" key="1">
    <citation type="submission" date="2017-02" db="EMBL/GenBank/DDBJ databases">
        <authorList>
            <person name="Peterson S.W."/>
        </authorList>
    </citation>
    <scope>NUCLEOTIDE SEQUENCE [LARGE SCALE GENOMIC DNA]</scope>
    <source>
        <strain evidence="2 3">ATCC 35992</strain>
    </source>
</reference>
<proteinExistence type="predicted"/>
<dbReference type="EMBL" id="FUXZ01000019">
    <property type="protein sequence ID" value="SKA72373.1"/>
    <property type="molecule type" value="Genomic_DNA"/>
</dbReference>
<name>A0A1T4W564_9FIRM</name>
<gene>
    <name evidence="2" type="ORF">SAMN02745111_02341</name>
</gene>
<evidence type="ECO:0000256" key="1">
    <source>
        <dbReference type="SAM" id="Phobius"/>
    </source>
</evidence>
<dbReference type="RefSeq" id="WP_078767155.1">
    <property type="nucleotide sequence ID" value="NZ_FUXZ01000019.1"/>
</dbReference>
<dbReference type="AlphaFoldDB" id="A0A1T4W564"/>
<evidence type="ECO:0008006" key="4">
    <source>
        <dbReference type="Google" id="ProtNLM"/>
    </source>
</evidence>
<keyword evidence="1" id="KW-0812">Transmembrane</keyword>
<evidence type="ECO:0000313" key="2">
    <source>
        <dbReference type="EMBL" id="SKA72373.1"/>
    </source>
</evidence>
<keyword evidence="1" id="KW-1133">Transmembrane helix</keyword>
<dbReference type="Proteomes" id="UP000190814">
    <property type="component" value="Unassembled WGS sequence"/>
</dbReference>
<keyword evidence="3" id="KW-1185">Reference proteome</keyword>
<accession>A0A1T4W564</accession>
<dbReference type="STRING" id="39495.SAMN02745111_02341"/>
<evidence type="ECO:0000313" key="3">
    <source>
        <dbReference type="Proteomes" id="UP000190814"/>
    </source>
</evidence>
<feature type="transmembrane region" description="Helical" evidence="1">
    <location>
        <begin position="12"/>
        <end position="29"/>
    </location>
</feature>
<keyword evidence="1" id="KW-0472">Membrane</keyword>
<organism evidence="2 3">
    <name type="scientific">Eubacterium uniforme</name>
    <dbReference type="NCBI Taxonomy" id="39495"/>
    <lineage>
        <taxon>Bacteria</taxon>
        <taxon>Bacillati</taxon>
        <taxon>Bacillota</taxon>
        <taxon>Clostridia</taxon>
        <taxon>Eubacteriales</taxon>
        <taxon>Eubacteriaceae</taxon>
        <taxon>Eubacterium</taxon>
    </lineage>
</organism>
<sequence>MRRLTTSEAIKVLVIICAILLIVVCWAGYKGYNYKRNCTAQTQGEITYVRRGGRSLHKRFEVAFSANGNYYVAKGGTHGFDMIHPGEIKEVHYNPNDPTESYAGSKPKEWAYILTYIVFALVATVGTFLLYLFSPKKQDNE</sequence>